<sequence>MFDADVIKKIQNKYESFLPYLNERTRRIWAAIEATTLGYGGVSAVAAATGLSRNTIAAGMRELQNNKGKALVPVQIRQSGAGRKLVEEIDPTILEALESLVEPTTRGDPQFSLRWTCKSVTKLAEELQRLGHQVCPKTVYNLLQAMNYSLQSNRKTTEGSTHPDRDKQFEHIANTVTRFQQRHRPVISVDTKKKELVGNYKNTGQEWQPKRQPTEVNIHDFVNPKLGKVIPYGVYDRSLNQGFVSVGIDHDTAEFAVESIRHWWYEMGKSLYPRSKHLLITADGGGSNGNRNRLWKLKLQELADETGLTIHVCHFPPGTSKWNQIEHRMFCHITTNWRGRPLTSRQVVVNLIGHTMTQSGLEIKAMLDENCYDVGIQVTKPEFESIAIHKSRFHGDWNYQINPRVIT</sequence>
<dbReference type="AlphaFoldDB" id="A0AB37U7J6"/>
<name>A0AB37U7J6_9CYAN</name>
<proteinExistence type="predicted"/>
<organism evidence="1 2">
    <name type="scientific">Chroococcidiopsis cubana SAG 39.79</name>
    <dbReference type="NCBI Taxonomy" id="388085"/>
    <lineage>
        <taxon>Bacteria</taxon>
        <taxon>Bacillati</taxon>
        <taxon>Cyanobacteriota</taxon>
        <taxon>Cyanophyceae</taxon>
        <taxon>Chroococcidiopsidales</taxon>
        <taxon>Chroococcidiopsidaceae</taxon>
        <taxon>Chroococcidiopsis</taxon>
    </lineage>
</organism>
<dbReference type="NCBIfam" id="NF033519">
    <property type="entry name" value="transpos_ISAzo13"/>
    <property type="match status" value="1"/>
</dbReference>
<evidence type="ECO:0000313" key="2">
    <source>
        <dbReference type="Proteomes" id="UP000282574"/>
    </source>
</evidence>
<keyword evidence="2" id="KW-1185">Reference proteome</keyword>
<protein>
    <recommendedName>
        <fullName evidence="3">Transposase</fullName>
    </recommendedName>
</protein>
<evidence type="ECO:0008006" key="3">
    <source>
        <dbReference type="Google" id="ProtNLM"/>
    </source>
</evidence>
<dbReference type="InterPro" id="IPR011518">
    <property type="entry name" value="Transposase_36"/>
</dbReference>
<evidence type="ECO:0000313" key="1">
    <source>
        <dbReference type="EMBL" id="RUS92684.1"/>
    </source>
</evidence>
<gene>
    <name evidence="1" type="ORF">DSM107010_72970</name>
</gene>
<dbReference type="EMBL" id="RSCK01000248">
    <property type="protein sequence ID" value="RUS92684.1"/>
    <property type="molecule type" value="Genomic_DNA"/>
</dbReference>
<reference evidence="1 2" key="1">
    <citation type="journal article" date="2019" name="Genome Biol. Evol.">
        <title>Day and night: Metabolic profiles and evolutionary relationships of six axenic non-marine cyanobacteria.</title>
        <authorList>
            <person name="Will S.E."/>
            <person name="Henke P."/>
            <person name="Boedeker C."/>
            <person name="Huang S."/>
            <person name="Brinkmann H."/>
            <person name="Rohde M."/>
            <person name="Jarek M."/>
            <person name="Friedl T."/>
            <person name="Seufert S."/>
            <person name="Schumacher M."/>
            <person name="Overmann J."/>
            <person name="Neumann-Schaal M."/>
            <person name="Petersen J."/>
        </authorList>
    </citation>
    <scope>NUCLEOTIDE SEQUENCE [LARGE SCALE GENOMIC DNA]</scope>
    <source>
        <strain evidence="1 2">SAG 39.79</strain>
    </source>
</reference>
<comment type="caution">
    <text evidence="1">The sequence shown here is derived from an EMBL/GenBank/DDBJ whole genome shotgun (WGS) entry which is preliminary data.</text>
</comment>
<dbReference type="Proteomes" id="UP000282574">
    <property type="component" value="Unassembled WGS sequence"/>
</dbReference>
<dbReference type="Pfam" id="PF07592">
    <property type="entry name" value="DDE_Tnp_ISAZ013"/>
    <property type="match status" value="1"/>
</dbReference>
<accession>A0AB37U7J6</accession>
<dbReference type="RefSeq" id="WP_127025421.1">
    <property type="nucleotide sequence ID" value="NZ_JAVKZF010000001.1"/>
</dbReference>